<name>F7X9I3_SINMM</name>
<organism evidence="2 3">
    <name type="scientific">Sinorhizobium meliloti (strain SM11)</name>
    <dbReference type="NCBI Taxonomy" id="707241"/>
    <lineage>
        <taxon>Bacteria</taxon>
        <taxon>Pseudomonadati</taxon>
        <taxon>Pseudomonadota</taxon>
        <taxon>Alphaproteobacteria</taxon>
        <taxon>Hyphomicrobiales</taxon>
        <taxon>Rhizobiaceae</taxon>
        <taxon>Sinorhizobium/Ensifer group</taxon>
        <taxon>Sinorhizobium</taxon>
    </lineage>
</organism>
<keyword evidence="1" id="KW-0812">Transmembrane</keyword>
<dbReference type="NCBIfam" id="NF041949">
    <property type="entry name" value="THIVI_2564_fam"/>
    <property type="match status" value="1"/>
</dbReference>
<dbReference type="PATRIC" id="fig|707241.3.peg.1913"/>
<dbReference type="RefSeq" id="WP_014529546.1">
    <property type="nucleotide sequence ID" value="NC_017325.1"/>
</dbReference>
<protein>
    <submittedName>
        <fullName evidence="2">Uncharacterized protein</fullName>
    </submittedName>
</protein>
<reference evidence="2 3" key="1">
    <citation type="journal article" date="2011" name="J. Biotechnol.">
        <title>The complete genome sequence of the dominant Sinorhizobium meliloti field isolate SM11 extends the S. meliloti pan-genome.</title>
        <authorList>
            <person name="Schneiker-Bekel S."/>
            <person name="Wibberg D."/>
            <person name="Bekel T."/>
            <person name="Blom J."/>
            <person name="Linke B."/>
            <person name="Neuweger H."/>
            <person name="Stiens M."/>
            <person name="Vorholter F.J."/>
            <person name="Weidner S."/>
            <person name="Goesmann A."/>
            <person name="Puhler A."/>
            <person name="Schluter A."/>
        </authorList>
    </citation>
    <scope>NUCLEOTIDE SEQUENCE [LARGE SCALE GENOMIC DNA]</scope>
    <source>
        <strain evidence="2 3">SM11</strain>
    </source>
</reference>
<evidence type="ECO:0000256" key="1">
    <source>
        <dbReference type="SAM" id="Phobius"/>
    </source>
</evidence>
<evidence type="ECO:0000313" key="3">
    <source>
        <dbReference type="Proteomes" id="UP000009045"/>
    </source>
</evidence>
<dbReference type="Proteomes" id="UP000009045">
    <property type="component" value="Chromosome"/>
</dbReference>
<feature type="transmembrane region" description="Helical" evidence="1">
    <location>
        <begin position="33"/>
        <end position="52"/>
    </location>
</feature>
<sequence length="53" mass="5705">MSAVISILVTILFVVVVLYLVQKLPIDSTMKQMAQMVVLIVGAVSLLISLGVF</sequence>
<accession>F7X9I3</accession>
<proteinExistence type="predicted"/>
<gene>
    <name evidence="2" type="ordered locus">SM11_chr1823</name>
</gene>
<keyword evidence="1" id="KW-1133">Transmembrane helix</keyword>
<keyword evidence="1" id="KW-0472">Membrane</keyword>
<dbReference type="AlphaFoldDB" id="F7X9I3"/>
<dbReference type="InterPro" id="IPR049641">
    <property type="entry name" value="THIVI_2564-like"/>
</dbReference>
<dbReference type="HOGENOM" id="CLU_212457_0_0_5"/>
<dbReference type="EMBL" id="CP001830">
    <property type="protein sequence ID" value="AEH79091.1"/>
    <property type="molecule type" value="Genomic_DNA"/>
</dbReference>
<dbReference type="KEGG" id="smx:SM11_chr1823"/>
<evidence type="ECO:0000313" key="2">
    <source>
        <dbReference type="EMBL" id="AEH79091.1"/>
    </source>
</evidence>